<reference evidence="3 4" key="1">
    <citation type="submission" date="2018-10" db="EMBL/GenBank/DDBJ databases">
        <authorList>
            <consortium name="IHU Genomes"/>
        </authorList>
    </citation>
    <scope>NUCLEOTIDE SEQUENCE [LARGE SCALE GENOMIC DNA]</scope>
    <source>
        <strain evidence="3 4">A1</strain>
    </source>
</reference>
<protein>
    <submittedName>
        <fullName evidence="3">Uncharacterized protein</fullName>
    </submittedName>
</protein>
<evidence type="ECO:0000256" key="1">
    <source>
        <dbReference type="SAM" id="Coils"/>
    </source>
</evidence>
<keyword evidence="1" id="KW-0175">Coiled coil</keyword>
<feature type="coiled-coil region" evidence="1">
    <location>
        <begin position="434"/>
        <end position="465"/>
    </location>
</feature>
<organism evidence="3 4">
    <name type="scientific">Yasminevirus sp. GU-2018</name>
    <dbReference type="NCBI Taxonomy" id="2420051"/>
    <lineage>
        <taxon>Viruses</taxon>
        <taxon>Varidnaviria</taxon>
        <taxon>Bamfordvirae</taxon>
        <taxon>Nucleocytoviricota</taxon>
        <taxon>Megaviricetes</taxon>
        <taxon>Imitervirales</taxon>
        <taxon>Mimiviridae</taxon>
        <taxon>Klosneuvirinae</taxon>
        <taxon>Yasminevirus</taxon>
        <taxon>Yasminevirus saudimassiliense</taxon>
    </lineage>
</organism>
<evidence type="ECO:0000313" key="4">
    <source>
        <dbReference type="Proteomes" id="UP000594342"/>
    </source>
</evidence>
<feature type="compositionally biased region" description="Polar residues" evidence="2">
    <location>
        <begin position="409"/>
        <end position="421"/>
    </location>
</feature>
<name>A0A5K0U6K5_9VIRU</name>
<accession>A0A5K0U6K5</accession>
<feature type="region of interest" description="Disordered" evidence="2">
    <location>
        <begin position="370"/>
        <end position="425"/>
    </location>
</feature>
<evidence type="ECO:0000313" key="3">
    <source>
        <dbReference type="EMBL" id="VBB17579.1"/>
    </source>
</evidence>
<sequence>MESTQKPELAKPVTDMPSTIGRAIDLRNRVEKRIESAHAQYALKNPFWATASKPDSASKIVQSVLDRHQVLFELNEIVSFGSALKDSGVVVPAFLPELKTYKLTLGQLRDAQLWLLPYLQSIYDNVTSQMNAVSTACGQHDERIDRELKTEIAELERQFKLKTETAKQYGEPTPNEDDLKADIQTATRRADSKRSVKVVAVNVREFLSTLKTFISFLNERLDDTVDACNAKSISQEVATLQQLRSSALVAIRTGVDQDGKLDADEKTGGSDHESVSVANLAFKTKELSELLTQAIDDFTIVTFRKGASGKLENPAVEFGKERLVTIFRNLEILMEYRSARREVMSTKFTALHPLTGTPCSVDSMVRLGYEKDAPRGNPRPAAPVRTSAVRGRGGRGGRGGRSQRRPDPVQNSWIEDSQQDATGDLEHTNLFRTLSRFEELLSSAKTQMEAEKETFEQKIRDSISEKLDSRSKSGAQLKGAELEEISKAVRASDTREFFLSDDIEEARARVVDLLEKVESLQSAERKSANSLLTVRVRKPFPMNWVNNSSEFNGWDVEKEL</sequence>
<dbReference type="EMBL" id="UPSH01000001">
    <property type="protein sequence ID" value="VBB17579.1"/>
    <property type="molecule type" value="Genomic_DNA"/>
</dbReference>
<keyword evidence="4" id="KW-1185">Reference proteome</keyword>
<gene>
    <name evidence="3" type="ORF">YASMINEVIRUS_42</name>
</gene>
<dbReference type="Proteomes" id="UP000594342">
    <property type="component" value="Unassembled WGS sequence"/>
</dbReference>
<proteinExistence type="predicted"/>
<evidence type="ECO:0000256" key="2">
    <source>
        <dbReference type="SAM" id="MobiDB-lite"/>
    </source>
</evidence>
<comment type="caution">
    <text evidence="3">The sequence shown here is derived from an EMBL/GenBank/DDBJ whole genome shotgun (WGS) entry which is preliminary data.</text>
</comment>